<feature type="domain" description="FERM" evidence="1">
    <location>
        <begin position="1"/>
        <end position="163"/>
    </location>
</feature>
<dbReference type="PROSITE" id="PS50057">
    <property type="entry name" value="FERM_3"/>
    <property type="match status" value="1"/>
</dbReference>
<evidence type="ECO:0000259" key="1">
    <source>
        <dbReference type="PROSITE" id="PS50057"/>
    </source>
</evidence>
<protein>
    <submittedName>
        <fullName evidence="3">FERM domain-containing protein</fullName>
    </submittedName>
</protein>
<dbReference type="WBParaSite" id="maker-uti_cns_0007295-snap-gene-0.6-mRNA-1">
    <property type="protein sequence ID" value="maker-uti_cns_0007295-snap-gene-0.6-mRNA-1"/>
    <property type="gene ID" value="maker-uti_cns_0007295-snap-gene-0.6"/>
</dbReference>
<dbReference type="GO" id="GO:0098609">
    <property type="term" value="P:cell-cell adhesion"/>
    <property type="evidence" value="ECO:0007669"/>
    <property type="project" value="TreeGrafter"/>
</dbReference>
<sequence>MRVSENVEDDKQVKELKLILARYLPPDYHNSAKEKHNKLWHTPFYDNELKLKQMYVKLCKKLPSYGCKIYQVKEIQRGNLQRKQGRLLGISEEKIVLLDSKSKALIRSQPVSELRHWHLGNSPINCVELDFQSCKPWNLVCSSEDVLRSLSLALWEVLECDGI</sequence>
<evidence type="ECO:0000313" key="3">
    <source>
        <dbReference type="WBParaSite" id="maker-uti_cns_0007295-snap-gene-0.6-mRNA-1"/>
    </source>
</evidence>
<dbReference type="GO" id="GO:0005737">
    <property type="term" value="C:cytoplasm"/>
    <property type="evidence" value="ECO:0007669"/>
    <property type="project" value="TreeGrafter"/>
</dbReference>
<accession>A0A1I8HPE4</accession>
<dbReference type="InterPro" id="IPR000299">
    <property type="entry name" value="FERM_domain"/>
</dbReference>
<evidence type="ECO:0000313" key="2">
    <source>
        <dbReference type="Proteomes" id="UP000095280"/>
    </source>
</evidence>
<proteinExistence type="predicted"/>
<dbReference type="Proteomes" id="UP000095280">
    <property type="component" value="Unplaced"/>
</dbReference>
<dbReference type="GO" id="GO:0030036">
    <property type="term" value="P:actin cytoskeleton organization"/>
    <property type="evidence" value="ECO:0007669"/>
    <property type="project" value="TreeGrafter"/>
</dbReference>
<dbReference type="PANTHER" id="PTHR19981">
    <property type="entry name" value="TALIN"/>
    <property type="match status" value="1"/>
</dbReference>
<dbReference type="PANTHER" id="PTHR19981:SF1">
    <property type="entry name" value="RHEA, ISOFORM B"/>
    <property type="match status" value="1"/>
</dbReference>
<dbReference type="Gene3D" id="2.30.29.30">
    <property type="entry name" value="Pleckstrin-homology domain (PH domain)/Phosphotyrosine-binding domain (PTB)"/>
    <property type="match status" value="1"/>
</dbReference>
<reference evidence="3" key="1">
    <citation type="submission" date="2016-11" db="UniProtKB">
        <authorList>
            <consortium name="WormBaseParasite"/>
        </authorList>
    </citation>
    <scope>IDENTIFICATION</scope>
</reference>
<name>A0A1I8HPE4_9PLAT</name>
<dbReference type="InterPro" id="IPR011993">
    <property type="entry name" value="PH-like_dom_sf"/>
</dbReference>
<keyword evidence="2" id="KW-1185">Reference proteome</keyword>
<organism evidence="2 3">
    <name type="scientific">Macrostomum lignano</name>
    <dbReference type="NCBI Taxonomy" id="282301"/>
    <lineage>
        <taxon>Eukaryota</taxon>
        <taxon>Metazoa</taxon>
        <taxon>Spiralia</taxon>
        <taxon>Lophotrochozoa</taxon>
        <taxon>Platyhelminthes</taxon>
        <taxon>Rhabditophora</taxon>
        <taxon>Macrostomorpha</taxon>
        <taxon>Macrostomida</taxon>
        <taxon>Macrostomidae</taxon>
        <taxon>Macrostomum</taxon>
    </lineage>
</organism>
<dbReference type="GO" id="GO:0005886">
    <property type="term" value="C:plasma membrane"/>
    <property type="evidence" value="ECO:0007669"/>
    <property type="project" value="TreeGrafter"/>
</dbReference>
<dbReference type="AlphaFoldDB" id="A0A1I8HPE4"/>